<dbReference type="Gene3D" id="2.60.40.10">
    <property type="entry name" value="Immunoglobulins"/>
    <property type="match status" value="1"/>
</dbReference>
<organism evidence="13 14">
    <name type="scientific">Balaenoptera physalus</name>
    <name type="common">Fin whale</name>
    <name type="synonym">Balaena physalus</name>
    <dbReference type="NCBI Taxonomy" id="9770"/>
    <lineage>
        <taxon>Eukaryota</taxon>
        <taxon>Metazoa</taxon>
        <taxon>Chordata</taxon>
        <taxon>Craniata</taxon>
        <taxon>Vertebrata</taxon>
        <taxon>Euteleostomi</taxon>
        <taxon>Mammalia</taxon>
        <taxon>Eutheria</taxon>
        <taxon>Laurasiatheria</taxon>
        <taxon>Artiodactyla</taxon>
        <taxon>Whippomorpha</taxon>
        <taxon>Cetacea</taxon>
        <taxon>Mysticeti</taxon>
        <taxon>Balaenopteridae</taxon>
        <taxon>Balaenoptera</taxon>
    </lineage>
</organism>
<feature type="region of interest" description="Disordered" evidence="10">
    <location>
        <begin position="1027"/>
        <end position="1046"/>
    </location>
</feature>
<comment type="similarity">
    <text evidence="1">Belongs to the protein kinase superfamily. Alpha-type protein kinase family. ALPK subfamily.</text>
</comment>
<feature type="region of interest" description="Disordered" evidence="10">
    <location>
        <begin position="349"/>
        <end position="382"/>
    </location>
</feature>
<gene>
    <name evidence="13" type="ORF">E2I00_001062</name>
</gene>
<evidence type="ECO:0000313" key="14">
    <source>
        <dbReference type="Proteomes" id="UP000437017"/>
    </source>
</evidence>
<feature type="region of interest" description="Disordered" evidence="10">
    <location>
        <begin position="2232"/>
        <end position="2264"/>
    </location>
</feature>
<feature type="domain" description="Alpha-type protein kinase" evidence="12">
    <location>
        <begin position="1646"/>
        <end position="2108"/>
    </location>
</feature>
<feature type="region of interest" description="Disordered" evidence="10">
    <location>
        <begin position="756"/>
        <end position="818"/>
    </location>
</feature>
<reference evidence="13 14" key="1">
    <citation type="journal article" date="2019" name="PLoS ONE">
        <title>Genomic analyses reveal an absence of contemporary introgressive admixture between fin whales and blue whales, despite known hybrids.</title>
        <authorList>
            <person name="Westbury M.V."/>
            <person name="Petersen B."/>
            <person name="Lorenzen E.D."/>
        </authorList>
    </citation>
    <scope>NUCLEOTIDE SEQUENCE [LARGE SCALE GENOMIC DNA]</scope>
    <source>
        <strain evidence="13">FinWhale-01</strain>
    </source>
</reference>
<evidence type="ECO:0000256" key="7">
    <source>
        <dbReference type="ARBA" id="ARBA00023319"/>
    </source>
</evidence>
<feature type="compositionally biased region" description="Basic and acidic residues" evidence="10">
    <location>
        <begin position="1213"/>
        <end position="1234"/>
    </location>
</feature>
<feature type="region of interest" description="Disordered" evidence="10">
    <location>
        <begin position="1141"/>
        <end position="1167"/>
    </location>
</feature>
<dbReference type="GO" id="GO:0004674">
    <property type="term" value="F:protein serine/threonine kinase activity"/>
    <property type="evidence" value="ECO:0007669"/>
    <property type="project" value="UniProtKB-KW"/>
</dbReference>
<feature type="domain" description="Ig-like" evidence="11">
    <location>
        <begin position="1531"/>
        <end position="1619"/>
    </location>
</feature>
<evidence type="ECO:0000259" key="12">
    <source>
        <dbReference type="PROSITE" id="PS51158"/>
    </source>
</evidence>
<feature type="compositionally biased region" description="Polar residues" evidence="10">
    <location>
        <begin position="1302"/>
        <end position="1311"/>
    </location>
</feature>
<dbReference type="Pfam" id="PF07679">
    <property type="entry name" value="I-set"/>
    <property type="match status" value="1"/>
</dbReference>
<evidence type="ECO:0000256" key="8">
    <source>
        <dbReference type="ARBA" id="ARBA00047899"/>
    </source>
</evidence>
<dbReference type="Pfam" id="PF02816">
    <property type="entry name" value="Alpha_kinase"/>
    <property type="match status" value="2"/>
</dbReference>
<dbReference type="SMART" id="SM00811">
    <property type="entry name" value="Alpha_kinase"/>
    <property type="match status" value="1"/>
</dbReference>
<dbReference type="InterPro" id="IPR007110">
    <property type="entry name" value="Ig-like_dom"/>
</dbReference>
<dbReference type="CDD" id="cd00096">
    <property type="entry name" value="Ig"/>
    <property type="match status" value="1"/>
</dbReference>
<dbReference type="SUPFAM" id="SSF48726">
    <property type="entry name" value="Immunoglobulin"/>
    <property type="match status" value="1"/>
</dbReference>
<feature type="compositionally biased region" description="Basic and acidic residues" evidence="10">
    <location>
        <begin position="1264"/>
        <end position="1278"/>
    </location>
</feature>
<comment type="caution">
    <text evidence="13">The sequence shown here is derived from an EMBL/GenBank/DDBJ whole genome shotgun (WGS) entry which is preliminary data.</text>
</comment>
<comment type="catalytic activity">
    <reaction evidence="8">
        <text>L-threonyl-[protein] + ATP = O-phospho-L-threonyl-[protein] + ADP + H(+)</text>
        <dbReference type="Rhea" id="RHEA:46608"/>
        <dbReference type="Rhea" id="RHEA-COMP:11060"/>
        <dbReference type="Rhea" id="RHEA-COMP:11605"/>
        <dbReference type="ChEBI" id="CHEBI:15378"/>
        <dbReference type="ChEBI" id="CHEBI:30013"/>
        <dbReference type="ChEBI" id="CHEBI:30616"/>
        <dbReference type="ChEBI" id="CHEBI:61977"/>
        <dbReference type="ChEBI" id="CHEBI:456216"/>
        <dbReference type="EC" id="2.7.11.1"/>
    </reaction>
</comment>
<dbReference type="EC" id="2.7.11.1" evidence="2"/>
<feature type="compositionally biased region" description="Basic residues" evidence="10">
    <location>
        <begin position="147"/>
        <end position="161"/>
    </location>
</feature>
<dbReference type="InterPro" id="IPR004166">
    <property type="entry name" value="a-kinase_dom"/>
</dbReference>
<dbReference type="PROSITE" id="PS51158">
    <property type="entry name" value="ALPHA_KINASE"/>
    <property type="match status" value="1"/>
</dbReference>
<feature type="compositionally biased region" description="Polar residues" evidence="10">
    <location>
        <begin position="1387"/>
        <end position="1402"/>
    </location>
</feature>
<keyword evidence="5" id="KW-0418">Kinase</keyword>
<dbReference type="EMBL" id="SGJD01000196">
    <property type="protein sequence ID" value="KAB0406394.1"/>
    <property type="molecule type" value="Genomic_DNA"/>
</dbReference>
<evidence type="ECO:0000256" key="5">
    <source>
        <dbReference type="ARBA" id="ARBA00022777"/>
    </source>
</evidence>
<feature type="compositionally biased region" description="Basic and acidic residues" evidence="10">
    <location>
        <begin position="133"/>
        <end position="146"/>
    </location>
</feature>
<dbReference type="PROSITE" id="PS50835">
    <property type="entry name" value="IG_LIKE"/>
    <property type="match status" value="1"/>
</dbReference>
<proteinExistence type="inferred from homology"/>
<dbReference type="InterPro" id="IPR013783">
    <property type="entry name" value="Ig-like_fold"/>
</dbReference>
<dbReference type="PANTHER" id="PTHR47091">
    <property type="entry name" value="ALPHA-PROTEIN KINASE 2-RELATED"/>
    <property type="match status" value="1"/>
</dbReference>
<feature type="region of interest" description="Disordered" evidence="10">
    <location>
        <begin position="1505"/>
        <end position="1527"/>
    </location>
</feature>
<name>A0A6A1QGN0_BALPH</name>
<keyword evidence="4" id="KW-0808">Transferase</keyword>
<feature type="region of interest" description="Disordered" evidence="10">
    <location>
        <begin position="1198"/>
        <end position="1317"/>
    </location>
</feature>
<feature type="region of interest" description="Disordered" evidence="10">
    <location>
        <begin position="547"/>
        <end position="611"/>
    </location>
</feature>
<evidence type="ECO:0000256" key="6">
    <source>
        <dbReference type="ARBA" id="ARBA00023157"/>
    </source>
</evidence>
<dbReference type="InterPro" id="IPR011009">
    <property type="entry name" value="Kinase-like_dom_sf"/>
</dbReference>
<feature type="region of interest" description="Disordered" evidence="10">
    <location>
        <begin position="1838"/>
        <end position="1872"/>
    </location>
</feature>
<dbReference type="Gene3D" id="3.20.200.10">
    <property type="entry name" value="MHCK/EF2 kinase"/>
    <property type="match status" value="1"/>
</dbReference>
<feature type="compositionally biased region" description="Polar residues" evidence="10">
    <location>
        <begin position="805"/>
        <end position="818"/>
    </location>
</feature>
<dbReference type="OrthoDB" id="301415at2759"/>
<feature type="compositionally biased region" description="Basic and acidic residues" evidence="10">
    <location>
        <begin position="1512"/>
        <end position="1527"/>
    </location>
</feature>
<evidence type="ECO:0000256" key="9">
    <source>
        <dbReference type="ARBA" id="ARBA00048679"/>
    </source>
</evidence>
<evidence type="ECO:0000313" key="13">
    <source>
        <dbReference type="EMBL" id="KAB0406394.1"/>
    </source>
</evidence>
<evidence type="ECO:0000256" key="4">
    <source>
        <dbReference type="ARBA" id="ARBA00022679"/>
    </source>
</evidence>
<keyword evidence="3" id="KW-0723">Serine/threonine-protein kinase</keyword>
<dbReference type="GO" id="GO:0005524">
    <property type="term" value="F:ATP binding"/>
    <property type="evidence" value="ECO:0007669"/>
    <property type="project" value="InterPro"/>
</dbReference>
<feature type="region of interest" description="Disordered" evidence="10">
    <location>
        <begin position="846"/>
        <end position="883"/>
    </location>
</feature>
<keyword evidence="7" id="KW-0393">Immunoglobulin domain</keyword>
<dbReference type="Proteomes" id="UP000437017">
    <property type="component" value="Unassembled WGS sequence"/>
</dbReference>
<dbReference type="PANTHER" id="PTHR47091:SF2">
    <property type="entry name" value="ALPHA-PROTEIN KINASE 2"/>
    <property type="match status" value="1"/>
</dbReference>
<keyword evidence="14" id="KW-1185">Reference proteome</keyword>
<evidence type="ECO:0000256" key="10">
    <source>
        <dbReference type="SAM" id="MobiDB-lite"/>
    </source>
</evidence>
<feature type="region of interest" description="Disordered" evidence="10">
    <location>
        <begin position="1378"/>
        <end position="1426"/>
    </location>
</feature>
<sequence>MEFSECCLGGCEHFLSEVGCEPLVSDDTGPMDATAGLCGYHSASQEVEDGASVVTDPGRYKPPTAPGAAEVGYPGIQGETRDGHQAGKEFASDNLLNMDKAVTEREGKHLPGELGKSGVSQCLETVAEKRVGGKDLLSRRGSEKPARVRRPGIKGKAKKLNPKLEERATEASLNRLYPRGPVKHPLTPSDKRESSHAKAGATDLNSQFRAGGCAIPTQAEQGAKILQTPPGSLSKEGNLDLQGEGHSEKNSISLILRYKNKANTSEKEPIYDTDYANSSCLWLQNLTRKRKQQEKWQFYPERGQLHLKPADLSLTRGSTFITKGKGRNPEGREETGKVAAGFSRGASNILGESPHFREKGGREASWPVADPKDQWSSGSKSDNKYMGLPSHCLSITDGKAWGSGTDRSLQEQSGVVDADYGLASEEAALGTDAVSLSKHALDCERLRFENIPLGLQSHFMEFHISIIDSRTVEQGCFKAGVLGAKKEVQIQETVREQISLSRMPAFSEPTGEESALTMTTLDSFSNLGGIDTKNASLAQHLEVERCTQGPRHEENQDGEDSTPGCPWGDLGCELSIPEANSENMPPCELSARLPQENSADPGEPRAPSLASPELVHTVPTLETACAGPRDRVTTCVLGRPEAGDREACDIVSSPAGAPAGKYLPQEICSMDFELAGQSKVSDLCSSDDKALAVLSQTQGSEPPQSTYGSSNERTSAVFPLFINTLTWNISQKASKGAAGENLSKVEGSTSTLASMVKASQERLSPSHSGGLEERQLLSSENDSLEWSKEGGDESSSSSAPVTADTPASHSSTARFPQEKPTTLIANLECFEVTGESGHTSTVTIATKGHLPNYPSVSVAGNSRVGGPDESSPQAPDDMDQESTSTFLSFQRERISVAIPLFRLITREINLGLLDHSSANSREGREQSSGLGTRVPMVAESIMENDSQALSNVPSLSNTLLGESKESGPGCWEAGKELKIITLEASISETGPPRQLTDSKCRESEPSLIPGRVWAVSDVLEADVAVPELDPSERPSACSPQAESGGSAIANNREIHKGEDLAGHANWSCLSSQCLSQPRLLESSVDPVDEKELCVTDLLSEASRTGRKENVNSVSQNQEESQLRMDRPAFVKQFLTCPKTLESSVDPTDETSVEWARVETPEPSESTLGAIRVESKLNDGNLGQRVDVQPFILQVPCPQRSGEAIPSENSISRDQGHSGREEARQSQHDEAKEDVQSAILPVPGPVKGGETIPRGRGRSQMQEGSEGHLAESEQSKNNKAELVSPTLPLSSGLARMTPASGVDTHSSTSQSHDLPENDLVEPRNHQCAFSDSKERGAIESECGKHVPTSSGLTWGPFTSPLEGSITGFSRSHKIEHKIEEPPVGETKPMSTPGSPAATLTSRECASEKVPKMLQDPCQQGSTLGRGKMSRQEKVGPAVAQAGCLPRAPPAVTGAEEVKRKQEIPGSGHLAEGVKKKILSRVATLRLRLEEKENARKNSIFLKKSPRLETSVSRSDEKKDSKRPSCKNEGRAPVLLKKIQAEMFPEHSGNVKLSCQFAEIHEDSTIWWMKDSKSIAQVQRRAGDSSTVSLGILQASQKDQGLYSCCIKNSYGKVTTEFNLTTEVLKQLSSHPDVKVYEEIEFSQLIFRGDFLSDSYFGGRLRGQIATEELHFGEGVHRKAFRSKVMQGLTPVFKPGHACVLKVHNAVAYGTRNNDELIQRNYKLAAQECYVQNTARYYAKIYAAEAQPLEGFGEVPEEQESYDENKYGGVSGKNKLGGQEHRSIAPDSWNPTEFLFEEEESTRKEHNYEYQDVSRDLERVCAEPKAVRHETVTSPALVGEQGDFARGPHTTRPHRPPVIPLSPSSRPGYNSAPGSKRSLWTVKLARHFPFTGGATERVRTQVNPERPFALRQAYSSLVFTTQATHTWLLTVFISWELGILAQAIQQIFVEGKECEGRVANQLYRCAIVLTIIPIFLIHRPENNIPYATVEEELIGEFVKYSIRDGKEINFLRRESEAGQKCCTFQHWVYQKTSGCLLVTDMQGEESGSAWAPGMLWAWDVPGGFIYRKATPRSFMHGWSLDGTGEIKAAVHGVGASAYSRDPREAGAEMVAGLARRFWKGWRLSALWASERIAFLQTWPTQKTFNPESGCRLSGDGKFPALTHPTFCCTRASAFDEEHGAGLSPNQSVSGERTPGTSVGMKLTDVGIATLAKGFNVTYLAWDSCPAPIRAASSLRRRPSPVLERESGPLSGSLGNGCPRPKKQCSM</sequence>
<dbReference type="InterPro" id="IPR013098">
    <property type="entry name" value="Ig_I-set"/>
</dbReference>
<comment type="catalytic activity">
    <reaction evidence="9">
        <text>L-seryl-[protein] + ATP = O-phospho-L-seryl-[protein] + ADP + H(+)</text>
        <dbReference type="Rhea" id="RHEA:17989"/>
        <dbReference type="Rhea" id="RHEA-COMP:9863"/>
        <dbReference type="Rhea" id="RHEA-COMP:11604"/>
        <dbReference type="ChEBI" id="CHEBI:15378"/>
        <dbReference type="ChEBI" id="CHEBI:29999"/>
        <dbReference type="ChEBI" id="CHEBI:30616"/>
        <dbReference type="ChEBI" id="CHEBI:83421"/>
        <dbReference type="ChEBI" id="CHEBI:456216"/>
        <dbReference type="EC" id="2.7.11.1"/>
    </reaction>
</comment>
<keyword evidence="6" id="KW-1015">Disulfide bond</keyword>
<dbReference type="InterPro" id="IPR036179">
    <property type="entry name" value="Ig-like_dom_sf"/>
</dbReference>
<protein>
    <recommendedName>
        <fullName evidence="2">non-specific serine/threonine protein kinase</fullName>
        <ecNumber evidence="2">2.7.11.1</ecNumber>
    </recommendedName>
</protein>
<dbReference type="SUPFAM" id="SSF56112">
    <property type="entry name" value="Protein kinase-like (PK-like)"/>
    <property type="match status" value="1"/>
</dbReference>
<evidence type="ECO:0000256" key="3">
    <source>
        <dbReference type="ARBA" id="ARBA00022527"/>
    </source>
</evidence>
<feature type="region of interest" description="Disordered" evidence="10">
    <location>
        <begin position="133"/>
        <end position="199"/>
    </location>
</feature>
<evidence type="ECO:0000259" key="11">
    <source>
        <dbReference type="PROSITE" id="PS50835"/>
    </source>
</evidence>
<accession>A0A6A1QGN0</accession>
<evidence type="ECO:0000256" key="2">
    <source>
        <dbReference type="ARBA" id="ARBA00012513"/>
    </source>
</evidence>
<evidence type="ECO:0000256" key="1">
    <source>
        <dbReference type="ARBA" id="ARBA00008651"/>
    </source>
</evidence>